<dbReference type="OrthoDB" id="310895at2759"/>
<proteinExistence type="inferred from homology"/>
<dbReference type="SUPFAM" id="SSF53720">
    <property type="entry name" value="ALDH-like"/>
    <property type="match status" value="1"/>
</dbReference>
<evidence type="ECO:0000256" key="1">
    <source>
        <dbReference type="ARBA" id="ARBA00009986"/>
    </source>
</evidence>
<evidence type="ECO:0000259" key="4">
    <source>
        <dbReference type="Pfam" id="PF00171"/>
    </source>
</evidence>
<feature type="non-terminal residue" evidence="5">
    <location>
        <position position="1"/>
    </location>
</feature>
<dbReference type="Gene3D" id="3.40.309.10">
    <property type="entry name" value="Aldehyde Dehydrogenase, Chain A, domain 2"/>
    <property type="match status" value="1"/>
</dbReference>
<comment type="caution">
    <text evidence="5">The sequence shown here is derived from an EMBL/GenBank/DDBJ whole genome shotgun (WGS) entry which is preliminary data.</text>
</comment>
<comment type="similarity">
    <text evidence="1">Belongs to the aldehyde dehydrogenase family.</text>
</comment>
<keyword evidence="6" id="KW-1185">Reference proteome</keyword>
<evidence type="ECO:0000256" key="3">
    <source>
        <dbReference type="ARBA" id="ARBA00049194"/>
    </source>
</evidence>
<evidence type="ECO:0000313" key="6">
    <source>
        <dbReference type="Proteomes" id="UP001147782"/>
    </source>
</evidence>
<reference evidence="5" key="1">
    <citation type="submission" date="2022-11" db="EMBL/GenBank/DDBJ databases">
        <authorList>
            <person name="Petersen C."/>
        </authorList>
    </citation>
    <scope>NUCLEOTIDE SEQUENCE</scope>
    <source>
        <strain evidence="5">IBT 29864</strain>
    </source>
</reference>
<reference evidence="5" key="2">
    <citation type="journal article" date="2023" name="IMA Fungus">
        <title>Comparative genomic study of the Penicillium genus elucidates a diverse pangenome and 15 lateral gene transfer events.</title>
        <authorList>
            <person name="Petersen C."/>
            <person name="Sorensen T."/>
            <person name="Nielsen M.R."/>
            <person name="Sondergaard T.E."/>
            <person name="Sorensen J.L."/>
            <person name="Fitzpatrick D.A."/>
            <person name="Frisvad J.C."/>
            <person name="Nielsen K.L."/>
        </authorList>
    </citation>
    <scope>NUCLEOTIDE SEQUENCE</scope>
    <source>
        <strain evidence="5">IBT 29864</strain>
    </source>
</reference>
<dbReference type="RefSeq" id="XP_056549718.1">
    <property type="nucleotide sequence ID" value="XM_056703758.1"/>
</dbReference>
<dbReference type="AlphaFoldDB" id="A0A9W9RDV1"/>
<dbReference type="InterPro" id="IPR016161">
    <property type="entry name" value="Ald_DH/histidinol_DH"/>
</dbReference>
<dbReference type="EC" id="1.2.1.3" evidence="2"/>
<dbReference type="InterPro" id="IPR016163">
    <property type="entry name" value="Ald_DH_C"/>
</dbReference>
<dbReference type="GO" id="GO:0004029">
    <property type="term" value="F:aldehyde dehydrogenase (NAD+) activity"/>
    <property type="evidence" value="ECO:0007669"/>
    <property type="project" value="UniProtKB-EC"/>
</dbReference>
<dbReference type="GeneID" id="81442937"/>
<evidence type="ECO:0000313" key="5">
    <source>
        <dbReference type="EMBL" id="KAJ5358432.1"/>
    </source>
</evidence>
<name>A0A9W9RDV1_9EURO</name>
<accession>A0A9W9RDV1</accession>
<protein>
    <recommendedName>
        <fullName evidence="2">aldehyde dehydrogenase (NAD(+))</fullName>
        <ecNumber evidence="2">1.2.1.3</ecNumber>
    </recommendedName>
</protein>
<dbReference type="Gene3D" id="3.40.605.10">
    <property type="entry name" value="Aldehyde Dehydrogenase, Chain A, domain 1"/>
    <property type="match status" value="1"/>
</dbReference>
<dbReference type="PANTHER" id="PTHR11699">
    <property type="entry name" value="ALDEHYDE DEHYDROGENASE-RELATED"/>
    <property type="match status" value="1"/>
</dbReference>
<comment type="catalytic activity">
    <reaction evidence="3">
        <text>an aldehyde + NAD(+) + H2O = a carboxylate + NADH + 2 H(+)</text>
        <dbReference type="Rhea" id="RHEA:16185"/>
        <dbReference type="ChEBI" id="CHEBI:15377"/>
        <dbReference type="ChEBI" id="CHEBI:15378"/>
        <dbReference type="ChEBI" id="CHEBI:17478"/>
        <dbReference type="ChEBI" id="CHEBI:29067"/>
        <dbReference type="ChEBI" id="CHEBI:57540"/>
        <dbReference type="ChEBI" id="CHEBI:57945"/>
        <dbReference type="EC" id="1.2.1.3"/>
    </reaction>
</comment>
<organism evidence="5 6">
    <name type="scientific">Penicillium cataractarum</name>
    <dbReference type="NCBI Taxonomy" id="2100454"/>
    <lineage>
        <taxon>Eukaryota</taxon>
        <taxon>Fungi</taxon>
        <taxon>Dikarya</taxon>
        <taxon>Ascomycota</taxon>
        <taxon>Pezizomycotina</taxon>
        <taxon>Eurotiomycetes</taxon>
        <taxon>Eurotiomycetidae</taxon>
        <taxon>Eurotiales</taxon>
        <taxon>Aspergillaceae</taxon>
        <taxon>Penicillium</taxon>
    </lineage>
</organism>
<gene>
    <name evidence="5" type="ORF">N7496_010845</name>
</gene>
<dbReference type="Pfam" id="PF00171">
    <property type="entry name" value="Aldedh"/>
    <property type="match status" value="1"/>
</dbReference>
<dbReference type="Proteomes" id="UP001147782">
    <property type="component" value="Unassembled WGS sequence"/>
</dbReference>
<feature type="domain" description="Aldehyde dehydrogenase" evidence="4">
    <location>
        <begin position="1"/>
        <end position="179"/>
    </location>
</feature>
<evidence type="ECO:0000256" key="2">
    <source>
        <dbReference type="ARBA" id="ARBA00024226"/>
    </source>
</evidence>
<dbReference type="InterPro" id="IPR015590">
    <property type="entry name" value="Aldehyde_DH_dom"/>
</dbReference>
<sequence length="181" mass="20241">ICLNIKRIYPHESIFDEFKSSLVNHVKAFKFGDSSQQGYERVKTFFDDIKSQDWDVAVGGEMNSSPGYFITPTVIDRPPENSRIVVEEPFGPIVPLLSWKDEEEVISRANNTRMVLGASVWTNDLTKADRVARQLQAGNVWVSTHFDLSPMVPCGGHKESGIGTEWGTNGLKGFCNAQTLF</sequence>
<dbReference type="InterPro" id="IPR016162">
    <property type="entry name" value="Ald_DH_N"/>
</dbReference>
<dbReference type="EMBL" id="JAPZBS010000009">
    <property type="protein sequence ID" value="KAJ5358432.1"/>
    <property type="molecule type" value="Genomic_DNA"/>
</dbReference>